<keyword evidence="1" id="KW-0732">Signal</keyword>
<name>A0A1D1VAF5_RAMVA</name>
<feature type="chain" id="PRO_5008898228" evidence="1">
    <location>
        <begin position="27"/>
        <end position="270"/>
    </location>
</feature>
<dbReference type="Proteomes" id="UP000186922">
    <property type="component" value="Unassembled WGS sequence"/>
</dbReference>
<dbReference type="AlphaFoldDB" id="A0A1D1VAF5"/>
<dbReference type="EMBL" id="BDGG01000004">
    <property type="protein sequence ID" value="GAU97072.1"/>
    <property type="molecule type" value="Genomic_DNA"/>
</dbReference>
<evidence type="ECO:0000313" key="2">
    <source>
        <dbReference type="EMBL" id="GAU97072.1"/>
    </source>
</evidence>
<protein>
    <submittedName>
        <fullName evidence="2">Uncharacterized protein</fullName>
    </submittedName>
</protein>
<keyword evidence="3" id="KW-1185">Reference proteome</keyword>
<organism evidence="2 3">
    <name type="scientific">Ramazzottius varieornatus</name>
    <name type="common">Water bear</name>
    <name type="synonym">Tardigrade</name>
    <dbReference type="NCBI Taxonomy" id="947166"/>
    <lineage>
        <taxon>Eukaryota</taxon>
        <taxon>Metazoa</taxon>
        <taxon>Ecdysozoa</taxon>
        <taxon>Tardigrada</taxon>
        <taxon>Eutardigrada</taxon>
        <taxon>Parachela</taxon>
        <taxon>Hypsibioidea</taxon>
        <taxon>Ramazzottiidae</taxon>
        <taxon>Ramazzottius</taxon>
    </lineage>
</organism>
<feature type="signal peptide" evidence="1">
    <location>
        <begin position="1"/>
        <end position="26"/>
    </location>
</feature>
<sequence>MLAARMIMFPFLILNSSFFLMSKVSSAGYGSAATPPPATGGTTFPTSNNGCLPIALPNGTVTGDPIKSVGKFFEYRSRVAFQQSYNAGFTNALVGDGLVYEPGTTSKAVHFTQKYIYVNQVNGAFQCHGGPSNIIARYDGVSSYLYFDVDSAPNVPIPSIYFYLYDDQSAQEFNIQYTCDKRNEISGKCDVPEIYVNTREDPSQMSADRMSAIDAIIDRVLKPYCLSKNDLQLVKHDSRVISDCPQDQVQQAFSGLVVAFKTYVPKRTLA</sequence>
<evidence type="ECO:0000313" key="3">
    <source>
        <dbReference type="Proteomes" id="UP000186922"/>
    </source>
</evidence>
<comment type="caution">
    <text evidence="2">The sequence shown here is derived from an EMBL/GenBank/DDBJ whole genome shotgun (WGS) entry which is preliminary data.</text>
</comment>
<evidence type="ECO:0000256" key="1">
    <source>
        <dbReference type="SAM" id="SignalP"/>
    </source>
</evidence>
<dbReference type="OrthoDB" id="10665833at2759"/>
<accession>A0A1D1VAF5</accession>
<gene>
    <name evidence="2" type="primary">RvY_08431-1</name>
    <name evidence="2" type="synonym">RvY_08431.1</name>
    <name evidence="2" type="ORF">RvY_08431</name>
</gene>
<proteinExistence type="predicted"/>
<reference evidence="2 3" key="1">
    <citation type="journal article" date="2016" name="Nat. Commun.">
        <title>Extremotolerant tardigrade genome and improved radiotolerance of human cultured cells by tardigrade-unique protein.</title>
        <authorList>
            <person name="Hashimoto T."/>
            <person name="Horikawa D.D."/>
            <person name="Saito Y."/>
            <person name="Kuwahara H."/>
            <person name="Kozuka-Hata H."/>
            <person name="Shin-I T."/>
            <person name="Minakuchi Y."/>
            <person name="Ohishi K."/>
            <person name="Motoyama A."/>
            <person name="Aizu T."/>
            <person name="Enomoto A."/>
            <person name="Kondo K."/>
            <person name="Tanaka S."/>
            <person name="Hara Y."/>
            <person name="Koshikawa S."/>
            <person name="Sagara H."/>
            <person name="Miura T."/>
            <person name="Yokobori S."/>
            <person name="Miyagawa K."/>
            <person name="Suzuki Y."/>
            <person name="Kubo T."/>
            <person name="Oyama M."/>
            <person name="Kohara Y."/>
            <person name="Fujiyama A."/>
            <person name="Arakawa K."/>
            <person name="Katayama T."/>
            <person name="Toyoda A."/>
            <person name="Kunieda T."/>
        </authorList>
    </citation>
    <scope>NUCLEOTIDE SEQUENCE [LARGE SCALE GENOMIC DNA]</scope>
    <source>
        <strain evidence="2 3">YOKOZUNA-1</strain>
    </source>
</reference>